<dbReference type="PANTHER" id="PTHR48418:SF1">
    <property type="entry name" value="TRNA WYBUTOSINE-SYNTHESIZING PROTEIN 3"/>
    <property type="match status" value="1"/>
</dbReference>
<evidence type="ECO:0000256" key="9">
    <source>
        <dbReference type="ARBA" id="ARBA00025378"/>
    </source>
</evidence>
<comment type="function">
    <text evidence="9">Probable S-adenosyl-L-methionine-dependent methyltransferase that acts as a component of the wybutosine biosynthesis pathway. Wybutosine is a hyper modified guanosine with a tricyclic base found at the 3'-position adjacent to the anticodon of eukaryotic phenylalanine tRNA.</text>
</comment>
<feature type="domain" description="tRNA wybutosine-synthesizing protein" evidence="12">
    <location>
        <begin position="13"/>
        <end position="207"/>
    </location>
</feature>
<dbReference type="GO" id="GO:0008033">
    <property type="term" value="P:tRNA processing"/>
    <property type="evidence" value="ECO:0007669"/>
    <property type="project" value="UniProtKB-KW"/>
</dbReference>
<comment type="pathway">
    <text evidence="1">tRNA modification; wybutosine-tRNA(Phe) biosynthesis.</text>
</comment>
<dbReference type="GO" id="GO:0032259">
    <property type="term" value="P:methylation"/>
    <property type="evidence" value="ECO:0007669"/>
    <property type="project" value="UniProtKB-KW"/>
</dbReference>
<keyword evidence="7" id="KW-0949">S-adenosyl-L-methionine</keyword>
<name>A0A915KE91_ROMCU</name>
<dbReference type="SUPFAM" id="SSF111278">
    <property type="entry name" value="SSo0622-like"/>
    <property type="match status" value="1"/>
</dbReference>
<dbReference type="GO" id="GO:0008168">
    <property type="term" value="F:methyltransferase activity"/>
    <property type="evidence" value="ECO:0007669"/>
    <property type="project" value="UniProtKB-KW"/>
</dbReference>
<accession>A0A915KE91</accession>
<evidence type="ECO:0000259" key="12">
    <source>
        <dbReference type="Pfam" id="PF02676"/>
    </source>
</evidence>
<evidence type="ECO:0000313" key="14">
    <source>
        <dbReference type="WBParaSite" id="nRc.2.0.1.t37027-RA"/>
    </source>
</evidence>
<evidence type="ECO:0000256" key="1">
    <source>
        <dbReference type="ARBA" id="ARBA00004797"/>
    </source>
</evidence>
<dbReference type="PANTHER" id="PTHR48418">
    <property type="entry name" value="TRNA WYBUTOSINE-SYNTHESIZING PROTEIN 3"/>
    <property type="match status" value="1"/>
</dbReference>
<dbReference type="Gene3D" id="3.30.1960.10">
    <property type="entry name" value="tRNA wybutosine-synthesizing-like"/>
    <property type="match status" value="1"/>
</dbReference>
<reference evidence="14" key="1">
    <citation type="submission" date="2022-11" db="UniProtKB">
        <authorList>
            <consortium name="WormBaseParasite"/>
        </authorList>
    </citation>
    <scope>IDENTIFICATION</scope>
</reference>
<dbReference type="Pfam" id="PF02676">
    <property type="entry name" value="TYW3"/>
    <property type="match status" value="1"/>
</dbReference>
<organism evidence="13 14">
    <name type="scientific">Romanomermis culicivorax</name>
    <name type="common">Nematode worm</name>
    <dbReference type="NCBI Taxonomy" id="13658"/>
    <lineage>
        <taxon>Eukaryota</taxon>
        <taxon>Metazoa</taxon>
        <taxon>Ecdysozoa</taxon>
        <taxon>Nematoda</taxon>
        <taxon>Enoplea</taxon>
        <taxon>Dorylaimia</taxon>
        <taxon>Mermithida</taxon>
        <taxon>Mermithoidea</taxon>
        <taxon>Mermithidae</taxon>
        <taxon>Romanomermis</taxon>
    </lineage>
</organism>
<dbReference type="InterPro" id="IPR003827">
    <property type="entry name" value="tRNA_yW-synthesising"/>
</dbReference>
<evidence type="ECO:0000256" key="10">
    <source>
        <dbReference type="ARBA" id="ARBA00030554"/>
    </source>
</evidence>
<evidence type="ECO:0000256" key="6">
    <source>
        <dbReference type="ARBA" id="ARBA00022679"/>
    </source>
</evidence>
<keyword evidence="8" id="KW-0819">tRNA processing</keyword>
<evidence type="ECO:0000256" key="11">
    <source>
        <dbReference type="ARBA" id="ARBA00049202"/>
    </source>
</evidence>
<evidence type="ECO:0000256" key="7">
    <source>
        <dbReference type="ARBA" id="ARBA00022691"/>
    </source>
</evidence>
<dbReference type="WBParaSite" id="nRc.2.0.1.t37027-RA">
    <property type="protein sequence ID" value="nRc.2.0.1.t37027-RA"/>
    <property type="gene ID" value="nRc.2.0.1.g37027"/>
</dbReference>
<proteinExistence type="inferred from homology"/>
<comment type="similarity">
    <text evidence="2">Belongs to the TYW3 family.</text>
</comment>
<dbReference type="AlphaFoldDB" id="A0A915KE91"/>
<dbReference type="InterPro" id="IPR036602">
    <property type="entry name" value="tRNA_yW-synthesising-like_sf"/>
</dbReference>
<evidence type="ECO:0000256" key="4">
    <source>
        <dbReference type="ARBA" id="ARBA00016536"/>
    </source>
</evidence>
<evidence type="ECO:0000256" key="5">
    <source>
        <dbReference type="ARBA" id="ARBA00022603"/>
    </source>
</evidence>
<dbReference type="Proteomes" id="UP000887565">
    <property type="component" value="Unplaced"/>
</dbReference>
<protein>
    <recommendedName>
        <fullName evidence="4">tRNA wybutosine-synthesizing protein 3 homolog</fullName>
        <ecNumber evidence="3">2.1.1.282</ecNumber>
    </recommendedName>
    <alternativeName>
        <fullName evidence="10">tRNA(Phe) 7-((3-amino-3-carboxypropyl)-4-demethylwyosine(37)-N(4))-methyltransferase</fullName>
    </alternativeName>
</protein>
<dbReference type="EC" id="2.1.1.282" evidence="3"/>
<evidence type="ECO:0000256" key="2">
    <source>
        <dbReference type="ARBA" id="ARBA00008569"/>
    </source>
</evidence>
<keyword evidence="5" id="KW-0489">Methyltransferase</keyword>
<evidence type="ECO:0000313" key="13">
    <source>
        <dbReference type="Proteomes" id="UP000887565"/>
    </source>
</evidence>
<evidence type="ECO:0000256" key="3">
    <source>
        <dbReference type="ARBA" id="ARBA00012750"/>
    </source>
</evidence>
<comment type="catalytic activity">
    <reaction evidence="11">
        <text>4-demethyl-7-[(3S)-3-amino-3-carboxypropyl]wyosine(37) in tRNA(Phe) + S-adenosyl-L-methionine = 7-[(3S)-3-amino-3-carboxypropyl]wyosine(37) in tRNA(Phe) + S-adenosyl-L-homocysteine + H(+)</text>
        <dbReference type="Rhea" id="RHEA:36635"/>
        <dbReference type="Rhea" id="RHEA-COMP:10378"/>
        <dbReference type="Rhea" id="RHEA-COMP:10379"/>
        <dbReference type="ChEBI" id="CHEBI:15378"/>
        <dbReference type="ChEBI" id="CHEBI:57856"/>
        <dbReference type="ChEBI" id="CHEBI:59789"/>
        <dbReference type="ChEBI" id="CHEBI:73543"/>
        <dbReference type="ChEBI" id="CHEBI:73550"/>
        <dbReference type="EC" id="2.1.1.282"/>
    </reaction>
</comment>
<evidence type="ECO:0000256" key="8">
    <source>
        <dbReference type="ARBA" id="ARBA00022694"/>
    </source>
</evidence>
<sequence>MYYDSDFITFAKHKAIFLSKIDMSQKGSVDEPIENLVLYLNNNCDDYFTTSSCSGRITLFTDSIDEQNTDEIKHHKKTCRFVLTSHQIIDFHTLLNAFSKFYDDETNRRKVLSFKFEPFIFQVRCRTLASAQMLHNLALECGFRNTGLTIGGQNKKKLTLTLRSTLIMEAPLNFSSTAESMQLLVETANEKMTKNLEMIRNFDFKFKSTFKIV</sequence>
<keyword evidence="6" id="KW-0808">Transferase</keyword>
<dbReference type="OMA" id="TWLYVSH"/>
<keyword evidence="13" id="KW-1185">Reference proteome</keyword>